<dbReference type="Pfam" id="PF24525">
    <property type="entry name" value="TTC3"/>
    <property type="match status" value="1"/>
</dbReference>
<feature type="compositionally biased region" description="Basic and acidic residues" evidence="12">
    <location>
        <begin position="300"/>
        <end position="315"/>
    </location>
</feature>
<evidence type="ECO:0000256" key="4">
    <source>
        <dbReference type="ARBA" id="ARBA00012483"/>
    </source>
</evidence>
<evidence type="ECO:0000256" key="6">
    <source>
        <dbReference type="ARBA" id="ARBA00022679"/>
    </source>
</evidence>
<gene>
    <name evidence="14" type="ORF">CVLEPA_LOCUS8013</name>
</gene>
<dbReference type="InterPro" id="IPR056870">
    <property type="entry name" value="TTC3/DZIP3/RBM44-like_helical"/>
</dbReference>
<dbReference type="InterPro" id="IPR013083">
    <property type="entry name" value="Znf_RING/FYVE/PHD"/>
</dbReference>
<feature type="region of interest" description="Disordered" evidence="12">
    <location>
        <begin position="558"/>
        <end position="579"/>
    </location>
</feature>
<dbReference type="InterPro" id="IPR043866">
    <property type="entry name" value="TTC3/DZIP3_dom"/>
</dbReference>
<keyword evidence="5" id="KW-0963">Cytoplasm</keyword>
<dbReference type="SMART" id="SM00184">
    <property type="entry name" value="RING"/>
    <property type="match status" value="1"/>
</dbReference>
<evidence type="ECO:0000256" key="7">
    <source>
        <dbReference type="ARBA" id="ARBA00022723"/>
    </source>
</evidence>
<dbReference type="CDD" id="cd16481">
    <property type="entry name" value="RING-H2_TTC3"/>
    <property type="match status" value="1"/>
</dbReference>
<evidence type="ECO:0000256" key="3">
    <source>
        <dbReference type="ARBA" id="ARBA00004906"/>
    </source>
</evidence>
<dbReference type="Pfam" id="PF13639">
    <property type="entry name" value="zf-RING_2"/>
    <property type="match status" value="1"/>
</dbReference>
<keyword evidence="7" id="KW-0479">Metal-binding</keyword>
<feature type="compositionally biased region" description="Polar residues" evidence="12">
    <location>
        <begin position="1042"/>
        <end position="1055"/>
    </location>
</feature>
<dbReference type="PROSITE" id="PS50089">
    <property type="entry name" value="ZF_RING_2"/>
    <property type="match status" value="1"/>
</dbReference>
<evidence type="ECO:0000256" key="9">
    <source>
        <dbReference type="ARBA" id="ARBA00022833"/>
    </source>
</evidence>
<organism evidence="14 15">
    <name type="scientific">Clavelina lepadiformis</name>
    <name type="common">Light-bulb sea squirt</name>
    <name type="synonym">Ascidia lepadiformis</name>
    <dbReference type="NCBI Taxonomy" id="159417"/>
    <lineage>
        <taxon>Eukaryota</taxon>
        <taxon>Metazoa</taxon>
        <taxon>Chordata</taxon>
        <taxon>Tunicata</taxon>
        <taxon>Ascidiacea</taxon>
        <taxon>Aplousobranchia</taxon>
        <taxon>Clavelinidae</taxon>
        <taxon>Clavelina</taxon>
    </lineage>
</organism>
<feature type="compositionally biased region" description="Low complexity" evidence="12">
    <location>
        <begin position="1150"/>
        <end position="1161"/>
    </location>
</feature>
<dbReference type="EC" id="2.3.2.27" evidence="4"/>
<protein>
    <recommendedName>
        <fullName evidence="4">RING-type E3 ubiquitin transferase</fullName>
        <ecNumber evidence="4">2.3.2.27</ecNumber>
    </recommendedName>
</protein>
<dbReference type="SUPFAM" id="SSF57850">
    <property type="entry name" value="RING/U-box"/>
    <property type="match status" value="1"/>
</dbReference>
<evidence type="ECO:0000313" key="14">
    <source>
        <dbReference type="EMBL" id="CAK8678056.1"/>
    </source>
</evidence>
<feature type="coiled-coil region" evidence="11">
    <location>
        <begin position="740"/>
        <end position="845"/>
    </location>
</feature>
<evidence type="ECO:0000256" key="2">
    <source>
        <dbReference type="ARBA" id="ARBA00004496"/>
    </source>
</evidence>
<feature type="coiled-coil region" evidence="11">
    <location>
        <begin position="878"/>
        <end position="931"/>
    </location>
</feature>
<name>A0ABP0FEG9_CLALP</name>
<feature type="compositionally biased region" description="Pro residues" evidence="12">
    <location>
        <begin position="1028"/>
        <end position="1041"/>
    </location>
</feature>
<keyword evidence="11" id="KW-0175">Coiled coil</keyword>
<proteinExistence type="predicted"/>
<sequence>MGKDTKKFAFGDIFRNPDGDDDARPRPKTVSELYHEYKVKASVALMIRDYQMAYQMYSFACKTMDEALRDPSWQLPMSEQFMAFYALGMSTLREENSYGAMMSMSSFERLTDPFRVKEVFHPMAYYAVSKAQYLLNNFPLVIKPAQLGLKLLTKRKNNFPVLKWPGIEEEVSESKSDILLKLLEDLINSRYCVLRPDAVCSFKRCGKDERKNKDFLLCEKDMFRNEIYFTDYNYEGFVRIICTWNCASAFHYKCWSKYKHSIFKKSGDKDVLDRSCKTDGCMGNICRIVMFDKENSIKKDIESDKPVEKPKEKNIKSKKKPVPMSKSELNLEKRRMKTRQAKLKKEKYKLERMLAKRKQEEASTKKPVKPVQVFTEMSDLTNATIIKRDENEDEISVKSKHKPRAKKKTSNALSLREFLDGFKAGLSMADVEEAISSRSEDAPFLIPEELRFEIESFEENISEISAEEMFRITMLYQYFEHFFEQNGPFLVHDDLFLQQSLLLPEEMQIIVNKNGIIHFLTKNKDKFILLSPYIGLTRQIEIIEELRKDLRKSIEVKPRSLSDTQREQERTASSLDTLDMNFDNPCDLSDFARDLYKIGEVPIEDVQAITSSRDPSYQTDSWNEVGKGGHIYKPAPTEGIARATGRQVVALSSRMQSTPPVSTPPPTNDEKLLQQVDSFLNVNRAGEGRRMSQLSETSSSKSSRGGASSEAETSSMASASQDANDEEEIITSTGVQTELIPSYVEEIQKLVNEKELLETRLEEINDKFTRLKATSRTELAAAKKELKEVKDALMSTQKRALAATQQAENELKKIAKDRATWNENMKNMKAQLQEANGKVFNIQTQLNGKEVEFDRISRILQEQRSAWLDEKMIGEREREKLLELLQQTRERAMEAELQTLSTEECFGLKILTKARTECERITAELEKLGRAHAHNPSAQREVLNAFLKWKSNIDTCTRLIEQTRKQFAEHAESIKEGKTLSELTAIRVPTPPSPGPSLQQVAIAAMRAPNIGGPPVPLTSFSLNGLVAPPPPPPPTPPPPTLDSQPVSTTSQRTLQPPIGTGKQSAPPARSTNTPSKELPTTSHSKGSFEKIMHQLQELFPNVTRTELALCIKEVRQTNNNSLTGLSLDDIVQQASQIVHKKGLVRKTISSSAPNVPSPSVMTSSQPVMSTSQSIPPMPPTSPPVPSIAPWYHGRGAQSRIGGIANVNDDEPCVICHDPLKSMEVHRLLCGHIFHNDCLAKWLERNRTCPTCRDYAIDTSEYPPLCNAIRR</sequence>
<evidence type="ECO:0000313" key="15">
    <source>
        <dbReference type="Proteomes" id="UP001642483"/>
    </source>
</evidence>
<feature type="region of interest" description="Disordered" evidence="12">
    <location>
        <begin position="609"/>
        <end position="636"/>
    </location>
</feature>
<evidence type="ECO:0000256" key="11">
    <source>
        <dbReference type="SAM" id="Coils"/>
    </source>
</evidence>
<feature type="region of interest" description="Disordered" evidence="12">
    <location>
        <begin position="300"/>
        <end position="330"/>
    </location>
</feature>
<keyword evidence="8 10" id="KW-0863">Zinc-finger</keyword>
<evidence type="ECO:0000256" key="5">
    <source>
        <dbReference type="ARBA" id="ARBA00022490"/>
    </source>
</evidence>
<keyword evidence="9" id="KW-0862">Zinc</keyword>
<comment type="subcellular location">
    <subcellularLocation>
        <location evidence="2">Cytoplasm</location>
    </subcellularLocation>
</comment>
<feature type="region of interest" description="Disordered" evidence="12">
    <location>
        <begin position="1022"/>
        <end position="1085"/>
    </location>
</feature>
<evidence type="ECO:0000256" key="1">
    <source>
        <dbReference type="ARBA" id="ARBA00000900"/>
    </source>
</evidence>
<dbReference type="Proteomes" id="UP001642483">
    <property type="component" value="Unassembled WGS sequence"/>
</dbReference>
<feature type="compositionally biased region" description="Polar residues" evidence="12">
    <location>
        <begin position="609"/>
        <end position="622"/>
    </location>
</feature>
<dbReference type="PANTHER" id="PTHR17550">
    <property type="entry name" value="E3 UBIQUITIN-PROTEIN LIGASE TTC3"/>
    <property type="match status" value="1"/>
</dbReference>
<dbReference type="Pfam" id="PF19179">
    <property type="entry name" value="TTC3_DZIP3_dom"/>
    <property type="match status" value="1"/>
</dbReference>
<feature type="region of interest" description="Disordered" evidence="12">
    <location>
        <begin position="651"/>
        <end position="670"/>
    </location>
</feature>
<keyword evidence="6" id="KW-0808">Transferase</keyword>
<comment type="catalytic activity">
    <reaction evidence="1">
        <text>S-ubiquitinyl-[E2 ubiquitin-conjugating enzyme]-L-cysteine + [acceptor protein]-L-lysine = [E2 ubiquitin-conjugating enzyme]-L-cysteine + N(6)-ubiquitinyl-[acceptor protein]-L-lysine.</text>
        <dbReference type="EC" id="2.3.2.27"/>
    </reaction>
</comment>
<evidence type="ECO:0000256" key="8">
    <source>
        <dbReference type="ARBA" id="ARBA00022771"/>
    </source>
</evidence>
<dbReference type="Pfam" id="PF24812">
    <property type="entry name" value="WHD_TTC3"/>
    <property type="match status" value="1"/>
</dbReference>
<dbReference type="InterPro" id="IPR056872">
    <property type="entry name" value="TTC3/DZIP3-like_helical"/>
</dbReference>
<dbReference type="InterPro" id="IPR056871">
    <property type="entry name" value="WH_TTC3"/>
</dbReference>
<dbReference type="Gene3D" id="3.30.40.10">
    <property type="entry name" value="Zinc/RING finger domain, C3HC4 (zinc finger)"/>
    <property type="match status" value="1"/>
</dbReference>
<accession>A0ABP0FEG9</accession>
<feature type="region of interest" description="Disordered" evidence="12">
    <location>
        <begin position="1150"/>
        <end position="1182"/>
    </location>
</feature>
<evidence type="ECO:0000256" key="12">
    <source>
        <dbReference type="SAM" id="MobiDB-lite"/>
    </source>
</evidence>
<evidence type="ECO:0000256" key="10">
    <source>
        <dbReference type="PROSITE-ProRule" id="PRU00175"/>
    </source>
</evidence>
<keyword evidence="15" id="KW-1185">Reference proteome</keyword>
<evidence type="ECO:0000259" key="13">
    <source>
        <dbReference type="PROSITE" id="PS50089"/>
    </source>
</evidence>
<feature type="compositionally biased region" description="Basic and acidic residues" evidence="12">
    <location>
        <begin position="558"/>
        <end position="570"/>
    </location>
</feature>
<comment type="pathway">
    <text evidence="3">Protein modification; protein ubiquitination.</text>
</comment>
<feature type="compositionally biased region" description="Low complexity" evidence="12">
    <location>
        <begin position="695"/>
        <end position="720"/>
    </location>
</feature>
<reference evidence="14 15" key="1">
    <citation type="submission" date="2024-02" db="EMBL/GenBank/DDBJ databases">
        <authorList>
            <person name="Daric V."/>
            <person name="Darras S."/>
        </authorList>
    </citation>
    <scope>NUCLEOTIDE SEQUENCE [LARGE SCALE GENOMIC DNA]</scope>
</reference>
<feature type="region of interest" description="Disordered" evidence="12">
    <location>
        <begin position="684"/>
        <end position="725"/>
    </location>
</feature>
<dbReference type="InterPro" id="IPR001841">
    <property type="entry name" value="Znf_RING"/>
</dbReference>
<dbReference type="EMBL" id="CAWYQH010000046">
    <property type="protein sequence ID" value="CAK8678056.1"/>
    <property type="molecule type" value="Genomic_DNA"/>
</dbReference>
<comment type="caution">
    <text evidence="14">The sequence shown here is derived from an EMBL/GenBank/DDBJ whole genome shotgun (WGS) entry which is preliminary data.</text>
</comment>
<dbReference type="PANTHER" id="PTHR17550:SF4">
    <property type="entry name" value="E3 UBIQUITIN-PROTEIN LIGASE TTC3"/>
    <property type="match status" value="1"/>
</dbReference>
<feature type="compositionally biased region" description="Polar residues" evidence="12">
    <location>
        <begin position="1070"/>
        <end position="1085"/>
    </location>
</feature>
<feature type="domain" description="RING-type" evidence="13">
    <location>
        <begin position="1213"/>
        <end position="1253"/>
    </location>
</feature>
<dbReference type="Pfam" id="PF24905">
    <property type="entry name" value="TTC3_9th"/>
    <property type="match status" value="1"/>
</dbReference>